<dbReference type="OrthoDB" id="5192715at2"/>
<dbReference type="EMBL" id="FZNO01000009">
    <property type="protein sequence ID" value="SNR48524.1"/>
    <property type="molecule type" value="Genomic_DNA"/>
</dbReference>
<reference evidence="2 3" key="1">
    <citation type="submission" date="2017-06" db="EMBL/GenBank/DDBJ databases">
        <authorList>
            <person name="Kim H.J."/>
            <person name="Triplett B.A."/>
        </authorList>
    </citation>
    <scope>NUCLEOTIDE SEQUENCE [LARGE SCALE GENOMIC DNA]</scope>
    <source>
        <strain evidence="2 3">DSM 44272</strain>
    </source>
</reference>
<sequence>MADSRPAPERRVRALMGVVAASALAYPLLVCAIQLSFAQLVAVDVGAIVLWLTAGLVCSVGLVAAVRWGAARRVRSPWLLLGLMPPMLFELWLIWPQFAR</sequence>
<evidence type="ECO:0000256" key="1">
    <source>
        <dbReference type="SAM" id="Phobius"/>
    </source>
</evidence>
<dbReference type="AlphaFoldDB" id="A0A238WQJ6"/>
<feature type="transmembrane region" description="Helical" evidence="1">
    <location>
        <begin position="47"/>
        <end position="66"/>
    </location>
</feature>
<accession>A0A238WQJ6</accession>
<feature type="transmembrane region" description="Helical" evidence="1">
    <location>
        <begin position="12"/>
        <end position="35"/>
    </location>
</feature>
<keyword evidence="1" id="KW-0812">Transmembrane</keyword>
<dbReference type="RefSeq" id="WP_141137454.1">
    <property type="nucleotide sequence ID" value="NZ_FZNO01000009.1"/>
</dbReference>
<protein>
    <submittedName>
        <fullName evidence="2">Uncharacterized protein</fullName>
    </submittedName>
</protein>
<dbReference type="Proteomes" id="UP000198403">
    <property type="component" value="Unassembled WGS sequence"/>
</dbReference>
<proteinExistence type="predicted"/>
<evidence type="ECO:0000313" key="2">
    <source>
        <dbReference type="EMBL" id="SNR48524.1"/>
    </source>
</evidence>
<name>A0A238WQJ6_9ACTN</name>
<keyword evidence="1" id="KW-1133">Transmembrane helix</keyword>
<organism evidence="2 3">
    <name type="scientific">Blastococcus mobilis</name>
    <dbReference type="NCBI Taxonomy" id="1938746"/>
    <lineage>
        <taxon>Bacteria</taxon>
        <taxon>Bacillati</taxon>
        <taxon>Actinomycetota</taxon>
        <taxon>Actinomycetes</taxon>
        <taxon>Geodermatophilales</taxon>
        <taxon>Geodermatophilaceae</taxon>
        <taxon>Blastococcus</taxon>
    </lineage>
</organism>
<evidence type="ECO:0000313" key="3">
    <source>
        <dbReference type="Proteomes" id="UP000198403"/>
    </source>
</evidence>
<gene>
    <name evidence="2" type="ORF">SAMN06272737_10934</name>
</gene>
<keyword evidence="3" id="KW-1185">Reference proteome</keyword>
<feature type="transmembrane region" description="Helical" evidence="1">
    <location>
        <begin position="78"/>
        <end position="95"/>
    </location>
</feature>
<keyword evidence="1" id="KW-0472">Membrane</keyword>